<comment type="caution">
    <text evidence="8">The sequence shown here is derived from an EMBL/GenBank/DDBJ whole genome shotgun (WGS) entry which is preliminary data.</text>
</comment>
<comment type="cofactor">
    <cofactor evidence="1">
        <name>heme</name>
        <dbReference type="ChEBI" id="CHEBI:30413"/>
    </cofactor>
</comment>
<dbReference type="OrthoDB" id="1470350at2759"/>
<name>A0A9X0AB97_9HELO</name>
<keyword evidence="5" id="KW-0408">Iron</keyword>
<dbReference type="GO" id="GO:0020037">
    <property type="term" value="F:heme binding"/>
    <property type="evidence" value="ECO:0007669"/>
    <property type="project" value="InterPro"/>
</dbReference>
<evidence type="ECO:0000313" key="9">
    <source>
        <dbReference type="Proteomes" id="UP001152300"/>
    </source>
</evidence>
<evidence type="ECO:0000256" key="2">
    <source>
        <dbReference type="ARBA" id="ARBA00010617"/>
    </source>
</evidence>
<keyword evidence="4" id="KW-0560">Oxidoreductase</keyword>
<keyword evidence="3" id="KW-0479">Metal-binding</keyword>
<keyword evidence="9" id="KW-1185">Reference proteome</keyword>
<dbReference type="InterPro" id="IPR036396">
    <property type="entry name" value="Cyt_P450_sf"/>
</dbReference>
<proteinExistence type="inferred from homology"/>
<dbReference type="AlphaFoldDB" id="A0A9X0AB97"/>
<dbReference type="PANTHER" id="PTHR24287:SF19">
    <property type="entry name" value="CYTOCHROME P450"/>
    <property type="match status" value="1"/>
</dbReference>
<evidence type="ECO:0000256" key="5">
    <source>
        <dbReference type="ARBA" id="ARBA00023004"/>
    </source>
</evidence>
<evidence type="ECO:0000256" key="4">
    <source>
        <dbReference type="ARBA" id="ARBA00023002"/>
    </source>
</evidence>
<comment type="similarity">
    <text evidence="2">Belongs to the cytochrome P450 family.</text>
</comment>
<evidence type="ECO:0000256" key="7">
    <source>
        <dbReference type="SAM" id="SignalP"/>
    </source>
</evidence>
<evidence type="ECO:0000256" key="1">
    <source>
        <dbReference type="ARBA" id="ARBA00001971"/>
    </source>
</evidence>
<reference evidence="8" key="1">
    <citation type="submission" date="2022-11" db="EMBL/GenBank/DDBJ databases">
        <title>Genome Resource of Sclerotinia nivalis Strain SnTB1, a Plant Pathogen Isolated from American Ginseng.</title>
        <authorList>
            <person name="Fan S."/>
        </authorList>
    </citation>
    <scope>NUCLEOTIDE SEQUENCE</scope>
    <source>
        <strain evidence="8">SnTB1</strain>
    </source>
</reference>
<evidence type="ECO:0000256" key="6">
    <source>
        <dbReference type="ARBA" id="ARBA00023033"/>
    </source>
</evidence>
<dbReference type="InterPro" id="IPR047146">
    <property type="entry name" value="Cyt_P450_E_CYP52_fungi"/>
</dbReference>
<dbReference type="GO" id="GO:0004497">
    <property type="term" value="F:monooxygenase activity"/>
    <property type="evidence" value="ECO:0007669"/>
    <property type="project" value="UniProtKB-KW"/>
</dbReference>
<evidence type="ECO:0000256" key="3">
    <source>
        <dbReference type="ARBA" id="ARBA00022723"/>
    </source>
</evidence>
<evidence type="ECO:0000313" key="8">
    <source>
        <dbReference type="EMBL" id="KAJ8059547.1"/>
    </source>
</evidence>
<feature type="signal peptide" evidence="7">
    <location>
        <begin position="1"/>
        <end position="22"/>
    </location>
</feature>
<keyword evidence="6" id="KW-0503">Monooxygenase</keyword>
<accession>A0A9X0AB97</accession>
<dbReference type="SUPFAM" id="SSF48264">
    <property type="entry name" value="Cytochrome P450"/>
    <property type="match status" value="1"/>
</dbReference>
<keyword evidence="7" id="KW-0732">Signal</keyword>
<sequence length="212" mass="23591">MFDSSAALVYILPLILLTYVSQRIASYKGAHKAINQHGCESPASCPHAKESGLVKARTDATKNGSLMDLYMDHFALYGKTWEEHFLGAKIINTMEARNFQQVTSLAFHDWSKASTTHSTPFFGQGIFSMNGAEWKHARELVRPTFSRAEVSDVESMGRHVDRLIDMIPRDGSIIGLQLPLLKLFLDTATEFLLGGSIDSQLEDDPNHSADNF</sequence>
<evidence type="ECO:0008006" key="10">
    <source>
        <dbReference type="Google" id="ProtNLM"/>
    </source>
</evidence>
<dbReference type="GO" id="GO:0016705">
    <property type="term" value="F:oxidoreductase activity, acting on paired donors, with incorporation or reduction of molecular oxygen"/>
    <property type="evidence" value="ECO:0007669"/>
    <property type="project" value="InterPro"/>
</dbReference>
<organism evidence="8 9">
    <name type="scientific">Sclerotinia nivalis</name>
    <dbReference type="NCBI Taxonomy" id="352851"/>
    <lineage>
        <taxon>Eukaryota</taxon>
        <taxon>Fungi</taxon>
        <taxon>Dikarya</taxon>
        <taxon>Ascomycota</taxon>
        <taxon>Pezizomycotina</taxon>
        <taxon>Leotiomycetes</taxon>
        <taxon>Helotiales</taxon>
        <taxon>Sclerotiniaceae</taxon>
        <taxon>Sclerotinia</taxon>
    </lineage>
</organism>
<dbReference type="GO" id="GO:0005506">
    <property type="term" value="F:iron ion binding"/>
    <property type="evidence" value="ECO:0007669"/>
    <property type="project" value="InterPro"/>
</dbReference>
<dbReference type="EMBL" id="JAPEIS010000014">
    <property type="protein sequence ID" value="KAJ8059547.1"/>
    <property type="molecule type" value="Genomic_DNA"/>
</dbReference>
<feature type="chain" id="PRO_5040828347" description="Cytochrome P450 alkane hydroxylase" evidence="7">
    <location>
        <begin position="23"/>
        <end position="212"/>
    </location>
</feature>
<gene>
    <name evidence="8" type="ORF">OCU04_011203</name>
</gene>
<dbReference type="Proteomes" id="UP001152300">
    <property type="component" value="Unassembled WGS sequence"/>
</dbReference>
<dbReference type="PANTHER" id="PTHR24287">
    <property type="entry name" value="P450, PUTATIVE (EUROFUNG)-RELATED"/>
    <property type="match status" value="1"/>
</dbReference>
<dbReference type="Gene3D" id="1.10.630.10">
    <property type="entry name" value="Cytochrome P450"/>
    <property type="match status" value="1"/>
</dbReference>
<protein>
    <recommendedName>
        <fullName evidence="10">Cytochrome P450 alkane hydroxylase</fullName>
    </recommendedName>
</protein>